<evidence type="ECO:0000256" key="1">
    <source>
        <dbReference type="ARBA" id="ARBA00004448"/>
    </source>
</evidence>
<dbReference type="Proteomes" id="UP000053825">
    <property type="component" value="Unassembled WGS sequence"/>
</dbReference>
<dbReference type="PROSITE" id="PS50920">
    <property type="entry name" value="SOLCAR"/>
    <property type="match status" value="1"/>
</dbReference>
<evidence type="ECO:0000256" key="14">
    <source>
        <dbReference type="RuleBase" id="RU368008"/>
    </source>
</evidence>
<evidence type="ECO:0000256" key="11">
    <source>
        <dbReference type="ARBA" id="ARBA00024143"/>
    </source>
</evidence>
<comment type="subunit">
    <text evidence="14">Monomer.</text>
</comment>
<dbReference type="EMBL" id="KQ414741">
    <property type="protein sequence ID" value="KOC61964.1"/>
    <property type="molecule type" value="Genomic_DNA"/>
</dbReference>
<dbReference type="GO" id="GO:1901029">
    <property type="term" value="P:negative regulation of mitochondrial outer membrane permeabilization involved in apoptotic signaling pathway"/>
    <property type="evidence" value="ECO:0007669"/>
    <property type="project" value="TreeGrafter"/>
</dbReference>
<sequence length="150" mass="16965">MKDNNRATQSVSALINVTLLAGLDTRLRVAVHFGASFISSILAVTESIKLIFTQQTSSDQMKKAKRFAYCGVLKTLVRIPQEQGFLSLWRGNLINSCRYFPVSNSSFLFLRIVDSCTILFPLIFCNTRISVDVGDKIKRLKREFQGLLRK</sequence>
<keyword evidence="10 12" id="KW-0472">Membrane</keyword>
<comment type="catalytic activity">
    <reaction evidence="11">
        <text>ADP(in) + ATP(out) = ADP(out) + ATP(in)</text>
        <dbReference type="Rhea" id="RHEA:34999"/>
        <dbReference type="ChEBI" id="CHEBI:30616"/>
        <dbReference type="ChEBI" id="CHEBI:456216"/>
    </reaction>
    <physiologicalReaction direction="left-to-right" evidence="11">
        <dbReference type="Rhea" id="RHEA:35000"/>
    </physiologicalReaction>
</comment>
<dbReference type="SUPFAM" id="SSF103506">
    <property type="entry name" value="Mitochondrial carrier"/>
    <property type="match status" value="1"/>
</dbReference>
<evidence type="ECO:0000313" key="16">
    <source>
        <dbReference type="Proteomes" id="UP000053825"/>
    </source>
</evidence>
<evidence type="ECO:0000256" key="4">
    <source>
        <dbReference type="ARBA" id="ARBA00022449"/>
    </source>
</evidence>
<evidence type="ECO:0000256" key="5">
    <source>
        <dbReference type="ARBA" id="ARBA00022692"/>
    </source>
</evidence>
<keyword evidence="5 12" id="KW-0812">Transmembrane</keyword>
<keyword evidence="7" id="KW-0999">Mitochondrion inner membrane</keyword>
<dbReference type="STRING" id="597456.A0A0L7QTT3"/>
<organism evidence="15 16">
    <name type="scientific">Habropoda laboriosa</name>
    <dbReference type="NCBI Taxonomy" id="597456"/>
    <lineage>
        <taxon>Eukaryota</taxon>
        <taxon>Metazoa</taxon>
        <taxon>Ecdysozoa</taxon>
        <taxon>Arthropoda</taxon>
        <taxon>Hexapoda</taxon>
        <taxon>Insecta</taxon>
        <taxon>Pterygota</taxon>
        <taxon>Neoptera</taxon>
        <taxon>Endopterygota</taxon>
        <taxon>Hymenoptera</taxon>
        <taxon>Apocrita</taxon>
        <taxon>Aculeata</taxon>
        <taxon>Apoidea</taxon>
        <taxon>Anthophila</taxon>
        <taxon>Apidae</taxon>
        <taxon>Habropoda</taxon>
    </lineage>
</organism>
<evidence type="ECO:0000256" key="10">
    <source>
        <dbReference type="ARBA" id="ARBA00023136"/>
    </source>
</evidence>
<evidence type="ECO:0000256" key="9">
    <source>
        <dbReference type="ARBA" id="ARBA00023128"/>
    </source>
</evidence>
<evidence type="ECO:0000256" key="6">
    <source>
        <dbReference type="ARBA" id="ARBA00022737"/>
    </source>
</evidence>
<dbReference type="InterPro" id="IPR002113">
    <property type="entry name" value="ADT_euk_type"/>
</dbReference>
<keyword evidence="16" id="KW-1185">Reference proteome</keyword>
<protein>
    <recommendedName>
        <fullName evidence="14">ADP/ATP translocase</fullName>
    </recommendedName>
    <alternativeName>
        <fullName evidence="14">ADP,ATP carrier protein</fullName>
    </alternativeName>
</protein>
<dbReference type="PANTHER" id="PTHR45635">
    <property type="entry name" value="ADP,ATP CARRIER PROTEIN 1-RELATED-RELATED"/>
    <property type="match status" value="1"/>
</dbReference>
<evidence type="ECO:0000313" key="15">
    <source>
        <dbReference type="EMBL" id="KOC61964.1"/>
    </source>
</evidence>
<evidence type="ECO:0000256" key="3">
    <source>
        <dbReference type="ARBA" id="ARBA00022448"/>
    </source>
</evidence>
<keyword evidence="8" id="KW-1133">Transmembrane helix</keyword>
<comment type="subcellular location">
    <subcellularLocation>
        <location evidence="14">Membrane</location>
        <topology evidence="14">Multi-pass membrane protein</topology>
    </subcellularLocation>
    <subcellularLocation>
        <location evidence="1">Mitochondrion inner membrane</location>
        <topology evidence="1">Multi-pass membrane protein</topology>
    </subcellularLocation>
</comment>
<keyword evidence="6" id="KW-0677">Repeat</keyword>
<proteinExistence type="inferred from homology"/>
<dbReference type="GO" id="GO:0005743">
    <property type="term" value="C:mitochondrial inner membrane"/>
    <property type="evidence" value="ECO:0007669"/>
    <property type="project" value="UniProtKB-SubCell"/>
</dbReference>
<evidence type="ECO:0000256" key="7">
    <source>
        <dbReference type="ARBA" id="ARBA00022792"/>
    </source>
</evidence>
<dbReference type="PANTHER" id="PTHR45635:SF14">
    <property type="entry name" value="ADP_ATP TRANSLOCASE"/>
    <property type="match status" value="1"/>
</dbReference>
<dbReference type="OrthoDB" id="270584at2759"/>
<evidence type="ECO:0000256" key="8">
    <source>
        <dbReference type="ARBA" id="ARBA00022989"/>
    </source>
</evidence>
<accession>A0A0L7QTT3</accession>
<dbReference type="AlphaFoldDB" id="A0A0L7QTT3"/>
<keyword evidence="9" id="KW-0496">Mitochondrion</keyword>
<comment type="function">
    <text evidence="14">Catalyzes the exchange of ADP and ATP across the membrane.</text>
</comment>
<dbReference type="Gene3D" id="1.50.40.10">
    <property type="entry name" value="Mitochondrial carrier domain"/>
    <property type="match status" value="1"/>
</dbReference>
<evidence type="ECO:0000256" key="13">
    <source>
        <dbReference type="RuleBase" id="RU000488"/>
    </source>
</evidence>
<dbReference type="GO" id="GO:0005471">
    <property type="term" value="F:ATP:ADP antiporter activity"/>
    <property type="evidence" value="ECO:0007669"/>
    <property type="project" value="UniProtKB-UniRule"/>
</dbReference>
<feature type="repeat" description="Solcar" evidence="12">
    <location>
        <begin position="27"/>
        <end position="116"/>
    </location>
</feature>
<dbReference type="GO" id="GO:1990544">
    <property type="term" value="P:mitochondrial ATP transmembrane transport"/>
    <property type="evidence" value="ECO:0007669"/>
    <property type="project" value="InterPro"/>
</dbReference>
<gene>
    <name evidence="15" type="ORF">WH47_05853</name>
</gene>
<keyword evidence="4" id="KW-0050">Antiport</keyword>
<dbReference type="Pfam" id="PF00153">
    <property type="entry name" value="Mito_carr"/>
    <property type="match status" value="1"/>
</dbReference>
<dbReference type="InterPro" id="IPR023395">
    <property type="entry name" value="MCP_dom_sf"/>
</dbReference>
<keyword evidence="3 13" id="KW-0813">Transport</keyword>
<evidence type="ECO:0000256" key="12">
    <source>
        <dbReference type="PROSITE-ProRule" id="PRU00282"/>
    </source>
</evidence>
<dbReference type="GO" id="GO:0140021">
    <property type="term" value="P:mitochondrial ADP transmembrane transport"/>
    <property type="evidence" value="ECO:0007669"/>
    <property type="project" value="InterPro"/>
</dbReference>
<comment type="similarity">
    <text evidence="2 13">Belongs to the mitochondrial carrier (TC 2.A.29) family.</text>
</comment>
<reference evidence="15 16" key="1">
    <citation type="submission" date="2015-07" db="EMBL/GenBank/DDBJ databases">
        <title>The genome of Habropoda laboriosa.</title>
        <authorList>
            <person name="Pan H."/>
            <person name="Kapheim K."/>
        </authorList>
    </citation>
    <scope>NUCLEOTIDE SEQUENCE [LARGE SCALE GENOMIC DNA]</scope>
    <source>
        <strain evidence="15">0110345459</strain>
    </source>
</reference>
<name>A0A0L7QTT3_9HYME</name>
<evidence type="ECO:0000256" key="2">
    <source>
        <dbReference type="ARBA" id="ARBA00006375"/>
    </source>
</evidence>
<dbReference type="InterPro" id="IPR018108">
    <property type="entry name" value="MCP_transmembrane"/>
</dbReference>